<comment type="caution">
    <text evidence="3">The sequence shown here is derived from an EMBL/GenBank/DDBJ whole genome shotgun (WGS) entry which is preliminary data.</text>
</comment>
<dbReference type="InterPro" id="IPR006121">
    <property type="entry name" value="HMA_dom"/>
</dbReference>
<proteinExistence type="predicted"/>
<dbReference type="Proteomes" id="UP001161160">
    <property type="component" value="Unassembled WGS sequence"/>
</dbReference>
<feature type="domain" description="HMA" evidence="2">
    <location>
        <begin position="1"/>
        <end position="63"/>
    </location>
</feature>
<dbReference type="PROSITE" id="PS01047">
    <property type="entry name" value="HMA_1"/>
    <property type="match status" value="1"/>
</dbReference>
<evidence type="ECO:0000313" key="4">
    <source>
        <dbReference type="Proteomes" id="UP001161160"/>
    </source>
</evidence>
<dbReference type="AlphaFoldDB" id="A0AA43S4W7"/>
<name>A0AA43S4W7_9BURK</name>
<dbReference type="Pfam" id="PF00403">
    <property type="entry name" value="HMA"/>
    <property type="match status" value="1"/>
</dbReference>
<evidence type="ECO:0000256" key="1">
    <source>
        <dbReference type="ARBA" id="ARBA00022723"/>
    </source>
</evidence>
<evidence type="ECO:0000259" key="2">
    <source>
        <dbReference type="PROSITE" id="PS50846"/>
    </source>
</evidence>
<dbReference type="PROSITE" id="PS50846">
    <property type="entry name" value="HMA_2"/>
    <property type="match status" value="1"/>
</dbReference>
<protein>
    <submittedName>
        <fullName evidence="3">Copper chaperone</fullName>
    </submittedName>
</protein>
<dbReference type="InterPro" id="IPR036163">
    <property type="entry name" value="HMA_dom_sf"/>
</dbReference>
<keyword evidence="1" id="KW-0479">Metal-binding</keyword>
<gene>
    <name evidence="3" type="ORF">M2127_000485</name>
</gene>
<dbReference type="SUPFAM" id="SSF55008">
    <property type="entry name" value="HMA, heavy metal-associated domain"/>
    <property type="match status" value="1"/>
</dbReference>
<accession>A0AA43S4W7</accession>
<keyword evidence="4" id="KW-1185">Reference proteome</keyword>
<dbReference type="Gene3D" id="3.30.70.100">
    <property type="match status" value="1"/>
</dbReference>
<dbReference type="InterPro" id="IPR017969">
    <property type="entry name" value="Heavy-metal-associated_CS"/>
</dbReference>
<dbReference type="RefSeq" id="WP_076022969.1">
    <property type="nucleotide sequence ID" value="NZ_JAQFIK010000001.1"/>
</dbReference>
<reference evidence="3" key="1">
    <citation type="submission" date="2023-04" db="EMBL/GenBank/DDBJ databases">
        <title>Genome Encyclopedia of Bacteria and Archaea VI: Functional Genomics of Type Strains.</title>
        <authorList>
            <person name="Whitman W."/>
        </authorList>
    </citation>
    <scope>NUCLEOTIDE SEQUENCE</scope>
    <source>
        <strain evidence="3">Enz.4-51</strain>
    </source>
</reference>
<sequence length="64" mass="6619">MLTLTVSGMTCGGCIKAITRALQVQDPAATVKADLASQTVEVQSSLSPELTRQIIGDAGFPVID</sequence>
<dbReference type="EMBL" id="JARXYA010000002">
    <property type="protein sequence ID" value="MDH6503198.1"/>
    <property type="molecule type" value="Genomic_DNA"/>
</dbReference>
<dbReference type="GO" id="GO:0046872">
    <property type="term" value="F:metal ion binding"/>
    <property type="evidence" value="ECO:0007669"/>
    <property type="project" value="UniProtKB-KW"/>
</dbReference>
<organism evidence="3 4">
    <name type="scientific">Polynucleobacter sphagniphilus</name>
    <dbReference type="NCBI Taxonomy" id="1743169"/>
    <lineage>
        <taxon>Bacteria</taxon>
        <taxon>Pseudomonadati</taxon>
        <taxon>Pseudomonadota</taxon>
        <taxon>Betaproteobacteria</taxon>
        <taxon>Burkholderiales</taxon>
        <taxon>Burkholderiaceae</taxon>
        <taxon>Polynucleobacter</taxon>
    </lineage>
</organism>
<dbReference type="CDD" id="cd00371">
    <property type="entry name" value="HMA"/>
    <property type="match status" value="1"/>
</dbReference>
<evidence type="ECO:0000313" key="3">
    <source>
        <dbReference type="EMBL" id="MDH6503198.1"/>
    </source>
</evidence>
<dbReference type="GeneID" id="83595280"/>